<dbReference type="EMBL" id="FOUZ01000012">
    <property type="protein sequence ID" value="SFN43791.1"/>
    <property type="molecule type" value="Genomic_DNA"/>
</dbReference>
<dbReference type="AlphaFoldDB" id="A0A1I4Z0J9"/>
<dbReference type="STRING" id="684065.SAMN05421738_11265"/>
<keyword evidence="2" id="KW-1185">Reference proteome</keyword>
<dbReference type="Proteomes" id="UP000199149">
    <property type="component" value="Unassembled WGS sequence"/>
</dbReference>
<accession>A0A1I4Z0J9</accession>
<name>A0A1I4Z0J9_9FLAO</name>
<organism evidence="1 2">
    <name type="scientific">Algoriella xinjiangensis</name>
    <dbReference type="NCBI Taxonomy" id="684065"/>
    <lineage>
        <taxon>Bacteria</taxon>
        <taxon>Pseudomonadati</taxon>
        <taxon>Bacteroidota</taxon>
        <taxon>Flavobacteriia</taxon>
        <taxon>Flavobacteriales</taxon>
        <taxon>Weeksellaceae</taxon>
        <taxon>Algoriella</taxon>
    </lineage>
</organism>
<gene>
    <name evidence="1" type="ORF">SAMN05421738_11265</name>
</gene>
<dbReference type="RefSeq" id="WP_125113199.1">
    <property type="nucleotide sequence ID" value="NZ_UYIY01000011.1"/>
</dbReference>
<evidence type="ECO:0000313" key="1">
    <source>
        <dbReference type="EMBL" id="SFN43791.1"/>
    </source>
</evidence>
<proteinExistence type="predicted"/>
<evidence type="ECO:0000313" key="2">
    <source>
        <dbReference type="Proteomes" id="UP000199149"/>
    </source>
</evidence>
<sequence>MCNGKCFLAKQLNQVDDLQHSSNIQKNIQFSDVFISDEIDFSTLEQCKFIAKKQFTFWRNNYFFQWKISLLKPPIV</sequence>
<protein>
    <submittedName>
        <fullName evidence="1">Uncharacterized protein</fullName>
    </submittedName>
</protein>
<reference evidence="2" key="1">
    <citation type="submission" date="2016-10" db="EMBL/GenBank/DDBJ databases">
        <authorList>
            <person name="Varghese N."/>
            <person name="Submissions S."/>
        </authorList>
    </citation>
    <scope>NUCLEOTIDE SEQUENCE [LARGE SCALE GENOMIC DNA]</scope>
    <source>
        <strain evidence="2">XJ109</strain>
    </source>
</reference>